<dbReference type="SUPFAM" id="SSF53254">
    <property type="entry name" value="Phosphoglycerate mutase-like"/>
    <property type="match status" value="1"/>
</dbReference>
<dbReference type="OrthoDB" id="267323at2759"/>
<dbReference type="InterPro" id="IPR027417">
    <property type="entry name" value="P-loop_NTPase"/>
</dbReference>
<dbReference type="InterPro" id="IPR013079">
    <property type="entry name" value="6Phosfructo_kin"/>
</dbReference>
<dbReference type="GO" id="GO:0005524">
    <property type="term" value="F:ATP binding"/>
    <property type="evidence" value="ECO:0007669"/>
    <property type="project" value="UniProtKB-KW"/>
</dbReference>
<keyword evidence="11" id="KW-1185">Reference proteome</keyword>
<evidence type="ECO:0000256" key="8">
    <source>
        <dbReference type="ARBA" id="ARBA00022840"/>
    </source>
</evidence>
<dbReference type="PANTHER" id="PTHR10606:SF15">
    <property type="entry name" value="6-PHOSPHOFRUCTO-2-KINASE_FRUCTOSE-2,6-BISPHOSPHATASE 1"/>
    <property type="match status" value="1"/>
</dbReference>
<organism evidence="10 11">
    <name type="scientific">Anabarilius grahami</name>
    <name type="common">Kanglang fish</name>
    <name type="synonym">Barilius grahami</name>
    <dbReference type="NCBI Taxonomy" id="495550"/>
    <lineage>
        <taxon>Eukaryota</taxon>
        <taxon>Metazoa</taxon>
        <taxon>Chordata</taxon>
        <taxon>Craniata</taxon>
        <taxon>Vertebrata</taxon>
        <taxon>Euteleostomi</taxon>
        <taxon>Actinopterygii</taxon>
        <taxon>Neopterygii</taxon>
        <taxon>Teleostei</taxon>
        <taxon>Ostariophysi</taxon>
        <taxon>Cypriniformes</taxon>
        <taxon>Xenocyprididae</taxon>
        <taxon>Xenocypridinae</taxon>
        <taxon>Xenocypridinae incertae sedis</taxon>
        <taxon>Anabarilius</taxon>
    </lineage>
</organism>
<dbReference type="InterPro" id="IPR001345">
    <property type="entry name" value="PG/BPGM_mutase_AS"/>
</dbReference>
<gene>
    <name evidence="10" type="ORF">DPX16_18746</name>
</gene>
<dbReference type="GO" id="GO:0006003">
    <property type="term" value="P:fructose 2,6-bisphosphate metabolic process"/>
    <property type="evidence" value="ECO:0007669"/>
    <property type="project" value="InterPro"/>
</dbReference>
<evidence type="ECO:0000313" key="10">
    <source>
        <dbReference type="EMBL" id="ROL23478.1"/>
    </source>
</evidence>
<comment type="subunit">
    <text evidence="2">Homodimer.</text>
</comment>
<dbReference type="InterPro" id="IPR003094">
    <property type="entry name" value="6Pfruct_kin"/>
</dbReference>
<dbReference type="GO" id="GO:0043540">
    <property type="term" value="C:6-phosphofructo-2-kinase/fructose-2,6-biphosphatase complex"/>
    <property type="evidence" value="ECO:0007669"/>
    <property type="project" value="TreeGrafter"/>
</dbReference>
<evidence type="ECO:0000256" key="4">
    <source>
        <dbReference type="ARBA" id="ARBA00022679"/>
    </source>
</evidence>
<keyword evidence="4" id="KW-0808">Transferase</keyword>
<dbReference type="PROSITE" id="PS00175">
    <property type="entry name" value="PG_MUTASE"/>
    <property type="match status" value="1"/>
</dbReference>
<keyword evidence="5" id="KW-0547">Nucleotide-binding</keyword>
<dbReference type="SUPFAM" id="SSF52540">
    <property type="entry name" value="P-loop containing nucleoside triphosphate hydrolases"/>
    <property type="match status" value="1"/>
</dbReference>
<protein>
    <submittedName>
        <fullName evidence="10">6-phosphofructo-2-kinase/fructose-2, 6-bisphosphatase</fullName>
    </submittedName>
</protein>
<evidence type="ECO:0000256" key="1">
    <source>
        <dbReference type="ARBA" id="ARBA00003771"/>
    </source>
</evidence>
<dbReference type="PANTHER" id="PTHR10606">
    <property type="entry name" value="6-PHOSPHOFRUCTO-2-KINASE/FRUCTOSE-2,6-BISPHOSPHATASE"/>
    <property type="match status" value="1"/>
</dbReference>
<evidence type="ECO:0000256" key="6">
    <source>
        <dbReference type="ARBA" id="ARBA00022777"/>
    </source>
</evidence>
<reference evidence="10 11" key="1">
    <citation type="submission" date="2018-10" db="EMBL/GenBank/DDBJ databases">
        <title>Genome assembly for a Yunnan-Guizhou Plateau 3E fish, Anabarilius grahami (Regan), and its evolutionary and genetic applications.</title>
        <authorList>
            <person name="Jiang W."/>
        </authorList>
    </citation>
    <scope>NUCLEOTIDE SEQUENCE [LARGE SCALE GENOMIC DNA]</scope>
    <source>
        <strain evidence="10">AG-KIZ</strain>
        <tissue evidence="10">Muscle</tissue>
    </source>
</reference>
<proteinExistence type="predicted"/>
<feature type="domain" description="6-phosphofructo-2-kinase" evidence="9">
    <location>
        <begin position="24"/>
        <end position="124"/>
    </location>
</feature>
<evidence type="ECO:0000256" key="5">
    <source>
        <dbReference type="ARBA" id="ARBA00022741"/>
    </source>
</evidence>
<dbReference type="Pfam" id="PF01591">
    <property type="entry name" value="6PF2K"/>
    <property type="match status" value="1"/>
</dbReference>
<dbReference type="GO" id="GO:0004331">
    <property type="term" value="F:fructose-2,6-bisphosphate 2-phosphatase activity"/>
    <property type="evidence" value="ECO:0007669"/>
    <property type="project" value="TreeGrafter"/>
</dbReference>
<dbReference type="Gene3D" id="3.40.50.300">
    <property type="entry name" value="P-loop containing nucleotide triphosphate hydrolases"/>
    <property type="match status" value="2"/>
</dbReference>
<name>A0A3N0Y1Y7_ANAGA</name>
<dbReference type="PIRSF" id="PIRSF000709">
    <property type="entry name" value="6PFK_2-Ptase"/>
    <property type="match status" value="1"/>
</dbReference>
<keyword evidence="6 10" id="KW-0418">Kinase</keyword>
<dbReference type="GO" id="GO:0006000">
    <property type="term" value="P:fructose metabolic process"/>
    <property type="evidence" value="ECO:0007669"/>
    <property type="project" value="InterPro"/>
</dbReference>
<evidence type="ECO:0000256" key="2">
    <source>
        <dbReference type="ARBA" id="ARBA00011738"/>
    </source>
</evidence>
<sequence length="277" mass="32041">MELTQNPLEKIWVPWMSSRLRQRRGSSVPQFTNSPTMIVMVGLPARGKTYISKKLTRYLNWIGVPTKVFNIGQYRRDAVRTYQSYEFFCPDNEEAMKIRKACALAALKDVCCYFTQDHGQVAVFFVESLCDDPEIIAENIKQVKLSSPDYVNCDKEEAVTDFLKRIDCYKLTYVPLDDDKDRNLSYIKIFNVGSRYLVNQVQDHIQSRIVYYLMNIHVTPRTIYLCRHGESELNLLGRIGGDSGLSPQGMKVSINLTKIMETVLRRIFRLLMVGYGF</sequence>
<evidence type="ECO:0000259" key="9">
    <source>
        <dbReference type="Pfam" id="PF01591"/>
    </source>
</evidence>
<keyword evidence="8" id="KW-0067">ATP-binding</keyword>
<keyword evidence="7" id="KW-0378">Hydrolase</keyword>
<dbReference type="FunFam" id="3.40.50.300:FF:003238">
    <property type="entry name" value="6-phosphofructo-2-kinase/fructose-2, 6-biphosphatase 4"/>
    <property type="match status" value="1"/>
</dbReference>
<evidence type="ECO:0000256" key="3">
    <source>
        <dbReference type="ARBA" id="ARBA00022553"/>
    </source>
</evidence>
<comment type="caution">
    <text evidence="10">The sequence shown here is derived from an EMBL/GenBank/DDBJ whole genome shotgun (WGS) entry which is preliminary data.</text>
</comment>
<dbReference type="FunFam" id="3.40.50.300:FF:003779">
    <property type="entry name" value="6-phosphofructo 2-kinase/fructose 2,6-bisphosphatase short form"/>
    <property type="match status" value="1"/>
</dbReference>
<dbReference type="EMBL" id="RJVU01053773">
    <property type="protein sequence ID" value="ROL23478.1"/>
    <property type="molecule type" value="Genomic_DNA"/>
</dbReference>
<comment type="function">
    <text evidence="1">Synthesis and degradation of fructose 2,6-bisphosphate.</text>
</comment>
<dbReference type="InterPro" id="IPR029033">
    <property type="entry name" value="His_PPase_superfam"/>
</dbReference>
<dbReference type="AlphaFoldDB" id="A0A3N0Y1Y7"/>
<dbReference type="Gene3D" id="3.40.50.1240">
    <property type="entry name" value="Phosphoglycerate mutase-like"/>
    <property type="match status" value="1"/>
</dbReference>
<evidence type="ECO:0000256" key="7">
    <source>
        <dbReference type="ARBA" id="ARBA00022801"/>
    </source>
</evidence>
<dbReference type="Proteomes" id="UP000281406">
    <property type="component" value="Unassembled WGS sequence"/>
</dbReference>
<dbReference type="GO" id="GO:0003873">
    <property type="term" value="F:6-phosphofructo-2-kinase activity"/>
    <property type="evidence" value="ECO:0007669"/>
    <property type="project" value="InterPro"/>
</dbReference>
<accession>A0A3N0Y1Y7</accession>
<evidence type="ECO:0000313" key="11">
    <source>
        <dbReference type="Proteomes" id="UP000281406"/>
    </source>
</evidence>
<keyword evidence="3" id="KW-0597">Phosphoprotein</keyword>
<dbReference type="PRINTS" id="PR00991">
    <property type="entry name" value="6PFRUCTKNASE"/>
</dbReference>